<evidence type="ECO:0000313" key="1">
    <source>
        <dbReference type="EMBL" id="MBB6034711.1"/>
    </source>
</evidence>
<protein>
    <recommendedName>
        <fullName evidence="3">Protein kinase domain-containing protein</fullName>
    </recommendedName>
</protein>
<dbReference type="EMBL" id="JACHGT010000005">
    <property type="protein sequence ID" value="MBB6034711.1"/>
    <property type="molecule type" value="Genomic_DNA"/>
</dbReference>
<evidence type="ECO:0000313" key="2">
    <source>
        <dbReference type="Proteomes" id="UP000548476"/>
    </source>
</evidence>
<reference evidence="1 2" key="1">
    <citation type="submission" date="2020-08" db="EMBL/GenBank/DDBJ databases">
        <title>Genomic Encyclopedia of Type Strains, Phase IV (KMG-IV): sequencing the most valuable type-strain genomes for metagenomic binning, comparative biology and taxonomic classification.</title>
        <authorList>
            <person name="Goeker M."/>
        </authorList>
    </citation>
    <scope>NUCLEOTIDE SEQUENCE [LARGE SCALE GENOMIC DNA]</scope>
    <source>
        <strain evidence="1 2">YIM 65646</strain>
    </source>
</reference>
<accession>A0A841FBQ2</accession>
<gene>
    <name evidence="1" type="ORF">HNR73_002565</name>
</gene>
<name>A0A841FBQ2_9ACTN</name>
<evidence type="ECO:0008006" key="3">
    <source>
        <dbReference type="Google" id="ProtNLM"/>
    </source>
</evidence>
<proteinExistence type="predicted"/>
<sequence>MNRDDRRHAHDTVAARLGTYGDEELSALLAGGEPHETGIGGSSVLLSVEGVRVFVKKIPLTDLEARPEHHRSTANLFGLPPFYQYGVGSAGFGAWRELAAHLMTTGWVLDGEHAGFPLLHHWRVLPGSAGADDGRSLDERVAYWDGSPAVRARLEAIAGSTASLVVFLEYFPHALYRWLPEQGPGAYARVEAELAATAAFMRDRGLVHFDAHYRNVVTDGRHHYLTDFGLAVGEDFDLSPGERAFLAVHRDYDLAYGAAHLVNHHIAARYRAGRGHGDFVAGWTRGERPADVPAPVAEILDRHAPTAVVMAGFLDRLIAGPKTTPYPVAELAAAAHGRASRAGAGG</sequence>
<dbReference type="AlphaFoldDB" id="A0A841FBQ2"/>
<dbReference type="Proteomes" id="UP000548476">
    <property type="component" value="Unassembled WGS sequence"/>
</dbReference>
<keyword evidence="2" id="KW-1185">Reference proteome</keyword>
<dbReference type="RefSeq" id="WP_184787581.1">
    <property type="nucleotide sequence ID" value="NZ_BONT01000068.1"/>
</dbReference>
<dbReference type="InterPro" id="IPR011009">
    <property type="entry name" value="Kinase-like_dom_sf"/>
</dbReference>
<comment type="caution">
    <text evidence="1">The sequence shown here is derived from an EMBL/GenBank/DDBJ whole genome shotgun (WGS) entry which is preliminary data.</text>
</comment>
<organism evidence="1 2">
    <name type="scientific">Phytomonospora endophytica</name>
    <dbReference type="NCBI Taxonomy" id="714109"/>
    <lineage>
        <taxon>Bacteria</taxon>
        <taxon>Bacillati</taxon>
        <taxon>Actinomycetota</taxon>
        <taxon>Actinomycetes</taxon>
        <taxon>Micromonosporales</taxon>
        <taxon>Micromonosporaceae</taxon>
        <taxon>Phytomonospora</taxon>
    </lineage>
</organism>
<dbReference type="SUPFAM" id="SSF56112">
    <property type="entry name" value="Protein kinase-like (PK-like)"/>
    <property type="match status" value="1"/>
</dbReference>